<gene>
    <name evidence="1" type="ORF">C7446_1813</name>
</gene>
<name>A0A420WW21_9GAMM</name>
<reference evidence="1 2" key="1">
    <citation type="submission" date="2018-10" db="EMBL/GenBank/DDBJ databases">
        <title>Genomic Encyclopedia of Type Strains, Phase IV (KMG-IV): sequencing the most valuable type-strain genomes for metagenomic binning, comparative biology and taxonomic classification.</title>
        <authorList>
            <person name="Goeker M."/>
        </authorList>
    </citation>
    <scope>NUCLEOTIDE SEQUENCE [LARGE SCALE GENOMIC DNA]</scope>
    <source>
        <strain evidence="1 2">DSM 23229</strain>
    </source>
</reference>
<evidence type="ECO:0000313" key="1">
    <source>
        <dbReference type="EMBL" id="RKR03292.1"/>
    </source>
</evidence>
<proteinExistence type="predicted"/>
<organism evidence="1 2">
    <name type="scientific">Kushneria sinocarnis</name>
    <dbReference type="NCBI Taxonomy" id="595502"/>
    <lineage>
        <taxon>Bacteria</taxon>
        <taxon>Pseudomonadati</taxon>
        <taxon>Pseudomonadota</taxon>
        <taxon>Gammaproteobacteria</taxon>
        <taxon>Oceanospirillales</taxon>
        <taxon>Halomonadaceae</taxon>
        <taxon>Kushneria</taxon>
    </lineage>
</organism>
<dbReference type="RefSeq" id="WP_121172777.1">
    <property type="nucleotide sequence ID" value="NZ_RBIN01000005.1"/>
</dbReference>
<dbReference type="Proteomes" id="UP000281975">
    <property type="component" value="Unassembled WGS sequence"/>
</dbReference>
<evidence type="ECO:0000313" key="2">
    <source>
        <dbReference type="Proteomes" id="UP000281975"/>
    </source>
</evidence>
<protein>
    <submittedName>
        <fullName evidence="1">Uncharacterized protein DUF4235</fullName>
    </submittedName>
</protein>
<sequence length="95" mass="10840">MKPQTVWTLFGTATALTTGVLVRQTLKRTSRRYGFEPPLNPDEPDVRWREALAWGACSGMLVGMARILGWRMGSEAMKRARHHPKGQRVLSRFEE</sequence>
<dbReference type="EMBL" id="RBIN01000005">
    <property type="protein sequence ID" value="RKR03292.1"/>
    <property type="molecule type" value="Genomic_DNA"/>
</dbReference>
<dbReference type="OrthoDB" id="6183639at2"/>
<dbReference type="AlphaFoldDB" id="A0A420WW21"/>
<dbReference type="InterPro" id="IPR025329">
    <property type="entry name" value="DUF4235"/>
</dbReference>
<accession>A0A420WW21</accession>
<dbReference type="Pfam" id="PF14019">
    <property type="entry name" value="DUF4235"/>
    <property type="match status" value="1"/>
</dbReference>
<keyword evidence="2" id="KW-1185">Reference proteome</keyword>
<comment type="caution">
    <text evidence="1">The sequence shown here is derived from an EMBL/GenBank/DDBJ whole genome shotgun (WGS) entry which is preliminary data.</text>
</comment>